<dbReference type="Proteomes" id="UP000054624">
    <property type="component" value="Unassembled WGS sequence"/>
</dbReference>
<keyword evidence="6" id="KW-0282">Flagellum</keyword>
<keyword evidence="6" id="KW-0966">Cell projection</keyword>
<evidence type="ECO:0000256" key="2">
    <source>
        <dbReference type="ARBA" id="ARBA00022490"/>
    </source>
</evidence>
<protein>
    <recommendedName>
        <fullName evidence="5">Flagellar protein FliT</fullName>
    </recommendedName>
</protein>
<gene>
    <name evidence="6" type="ORF">AWB76_00770</name>
</gene>
<sequence length="99" mass="10784">MNQHETIQNAWALTGAIEEAVNQNDWARAAELDSARAPLVMSLQADQPAEALAVIRQIQASMDAVAARAKDAQAALSTMYRRSMDGAKAVSRYHQAARF</sequence>
<accession>A0A157ZJQ8</accession>
<keyword evidence="2" id="KW-0963">Cytoplasm</keyword>
<evidence type="ECO:0000256" key="1">
    <source>
        <dbReference type="ARBA" id="ARBA00004514"/>
    </source>
</evidence>
<name>A0A157ZJQ8_9BURK</name>
<dbReference type="Pfam" id="PF05400">
    <property type="entry name" value="FliT"/>
    <property type="match status" value="1"/>
</dbReference>
<comment type="subcellular location">
    <subcellularLocation>
        <location evidence="1">Cytoplasm</location>
        <location evidence="1">Cytosol</location>
    </subcellularLocation>
</comment>
<dbReference type="GO" id="GO:0044781">
    <property type="term" value="P:bacterial-type flagellum organization"/>
    <property type="evidence" value="ECO:0007669"/>
    <property type="project" value="UniProtKB-KW"/>
</dbReference>
<keyword evidence="7" id="KW-1185">Reference proteome</keyword>
<keyword evidence="4" id="KW-0143">Chaperone</keyword>
<organism evidence="6 7">
    <name type="scientific">Caballeronia temeraria</name>
    <dbReference type="NCBI Taxonomy" id="1777137"/>
    <lineage>
        <taxon>Bacteria</taxon>
        <taxon>Pseudomonadati</taxon>
        <taxon>Pseudomonadota</taxon>
        <taxon>Betaproteobacteria</taxon>
        <taxon>Burkholderiales</taxon>
        <taxon>Burkholderiaceae</taxon>
        <taxon>Caballeronia</taxon>
    </lineage>
</organism>
<dbReference type="AlphaFoldDB" id="A0A157ZJQ8"/>
<dbReference type="EMBL" id="FCOI02000002">
    <property type="protein sequence ID" value="SAK45726.1"/>
    <property type="molecule type" value="Genomic_DNA"/>
</dbReference>
<evidence type="ECO:0000313" key="6">
    <source>
        <dbReference type="EMBL" id="SAK45726.1"/>
    </source>
</evidence>
<dbReference type="OrthoDB" id="9009188at2"/>
<keyword evidence="3" id="KW-1005">Bacterial flagellum biogenesis</keyword>
<keyword evidence="6" id="KW-0969">Cilium</keyword>
<proteinExistence type="predicted"/>
<reference evidence="7" key="1">
    <citation type="submission" date="2016-01" db="EMBL/GenBank/DDBJ databases">
        <authorList>
            <person name="Peeters Charlotte."/>
        </authorList>
    </citation>
    <scope>NUCLEOTIDE SEQUENCE [LARGE SCALE GENOMIC DNA]</scope>
</reference>
<dbReference type="STRING" id="1777137.AWB76_00770"/>
<evidence type="ECO:0000256" key="4">
    <source>
        <dbReference type="ARBA" id="ARBA00023186"/>
    </source>
</evidence>
<dbReference type="RefSeq" id="WP_061158769.1">
    <property type="nucleotide sequence ID" value="NZ_FCOI02000002.1"/>
</dbReference>
<evidence type="ECO:0000313" key="7">
    <source>
        <dbReference type="Proteomes" id="UP000054624"/>
    </source>
</evidence>
<evidence type="ECO:0000256" key="5">
    <source>
        <dbReference type="ARBA" id="ARBA00093797"/>
    </source>
</evidence>
<dbReference type="InterPro" id="IPR008622">
    <property type="entry name" value="FliT"/>
</dbReference>
<evidence type="ECO:0000256" key="3">
    <source>
        <dbReference type="ARBA" id="ARBA00022795"/>
    </source>
</evidence>